<comment type="subcellular location">
    <subcellularLocation>
        <location evidence="1">Membrane</location>
        <topology evidence="1">Multi-pass membrane protein</topology>
    </subcellularLocation>
</comment>
<dbReference type="Pfam" id="PF01566">
    <property type="entry name" value="Nramp"/>
    <property type="match status" value="1"/>
</dbReference>
<dbReference type="GO" id="GO:0005886">
    <property type="term" value="C:plasma membrane"/>
    <property type="evidence" value="ECO:0007669"/>
    <property type="project" value="TreeGrafter"/>
</dbReference>
<dbReference type="NCBIfam" id="NF037982">
    <property type="entry name" value="Nramp_1"/>
    <property type="match status" value="1"/>
</dbReference>
<evidence type="ECO:0000256" key="6">
    <source>
        <dbReference type="SAM" id="Phobius"/>
    </source>
</evidence>
<evidence type="ECO:0000256" key="1">
    <source>
        <dbReference type="ARBA" id="ARBA00004141"/>
    </source>
</evidence>
<feature type="transmembrane region" description="Helical" evidence="6">
    <location>
        <begin position="169"/>
        <end position="188"/>
    </location>
</feature>
<evidence type="ECO:0000256" key="5">
    <source>
        <dbReference type="ARBA" id="ARBA00023136"/>
    </source>
</evidence>
<feature type="non-terminal residue" evidence="7">
    <location>
        <position position="1"/>
    </location>
</feature>
<dbReference type="GO" id="GO:0015086">
    <property type="term" value="F:cadmium ion transmembrane transporter activity"/>
    <property type="evidence" value="ECO:0007669"/>
    <property type="project" value="TreeGrafter"/>
</dbReference>
<evidence type="ECO:0000256" key="2">
    <source>
        <dbReference type="ARBA" id="ARBA00022448"/>
    </source>
</evidence>
<keyword evidence="4 6" id="KW-1133">Transmembrane helix</keyword>
<feature type="transmembrane region" description="Helical" evidence="6">
    <location>
        <begin position="339"/>
        <end position="358"/>
    </location>
</feature>
<dbReference type="InterPro" id="IPR001046">
    <property type="entry name" value="NRAMP_fam"/>
</dbReference>
<dbReference type="PRINTS" id="PR00447">
    <property type="entry name" value="NATRESASSCMP"/>
</dbReference>
<evidence type="ECO:0000313" key="7">
    <source>
        <dbReference type="EMBL" id="RKP25063.1"/>
    </source>
</evidence>
<dbReference type="EMBL" id="KZ989899">
    <property type="protein sequence ID" value="RKP25063.1"/>
    <property type="molecule type" value="Genomic_DNA"/>
</dbReference>
<dbReference type="GO" id="GO:0005384">
    <property type="term" value="F:manganese ion transmembrane transporter activity"/>
    <property type="evidence" value="ECO:0007669"/>
    <property type="project" value="TreeGrafter"/>
</dbReference>
<feature type="transmembrane region" description="Helical" evidence="6">
    <location>
        <begin position="20"/>
        <end position="42"/>
    </location>
</feature>
<name>A0A4P9YY42_9FUNG</name>
<feature type="transmembrane region" description="Helical" evidence="6">
    <location>
        <begin position="87"/>
        <end position="108"/>
    </location>
</feature>
<sequence>DLGNLESDLQAGALTGYRLLWLLLWSHLVGLTYQILAARLGVATGRSLAEHLRASYPKRSLGILWGFIELALMGADAQLVIGNAIAIQVLFGAPLWLGVAVTALNVPLLSLMSQLGRAGNGQRGKRMEWCFAGAIGVMAGCFFWVMLLSKPDLKALLAGLFVPDVPKKARMQAVGLFGATVMPHNIILHSALVNSGGVAACRQAIVREVAFYLSLESCVTLFISFLINCAILISFACNFSSSKKHGADAKSLPGLYEGAGVLEAAIGPLGPLLWGCGLLAAGQSATITVTMAGQHVLEGFWRRSVSAGRRIAATRAVSFLPALLVACLWPKHMDMLGEWFNVLQSICLPVALVPLLRFTNARSVM</sequence>
<evidence type="ECO:0000256" key="3">
    <source>
        <dbReference type="ARBA" id="ARBA00022692"/>
    </source>
</evidence>
<feature type="transmembrane region" description="Helical" evidence="6">
    <location>
        <begin position="209"/>
        <end position="236"/>
    </location>
</feature>
<keyword evidence="8" id="KW-1185">Reference proteome</keyword>
<feature type="non-terminal residue" evidence="7">
    <location>
        <position position="365"/>
    </location>
</feature>
<keyword evidence="2" id="KW-0813">Transport</keyword>
<dbReference type="OrthoDB" id="409173at2759"/>
<organism evidence="7 8">
    <name type="scientific">Syncephalis pseudoplumigaleata</name>
    <dbReference type="NCBI Taxonomy" id="1712513"/>
    <lineage>
        <taxon>Eukaryota</taxon>
        <taxon>Fungi</taxon>
        <taxon>Fungi incertae sedis</taxon>
        <taxon>Zoopagomycota</taxon>
        <taxon>Zoopagomycotina</taxon>
        <taxon>Zoopagomycetes</taxon>
        <taxon>Zoopagales</taxon>
        <taxon>Piptocephalidaceae</taxon>
        <taxon>Syncephalis</taxon>
    </lineage>
</organism>
<reference evidence="8" key="1">
    <citation type="journal article" date="2018" name="Nat. Microbiol.">
        <title>Leveraging single-cell genomics to expand the fungal tree of life.</title>
        <authorList>
            <person name="Ahrendt S.R."/>
            <person name="Quandt C.A."/>
            <person name="Ciobanu D."/>
            <person name="Clum A."/>
            <person name="Salamov A."/>
            <person name="Andreopoulos B."/>
            <person name="Cheng J.F."/>
            <person name="Woyke T."/>
            <person name="Pelin A."/>
            <person name="Henrissat B."/>
            <person name="Reynolds N.K."/>
            <person name="Benny G.L."/>
            <person name="Smith M.E."/>
            <person name="James T.Y."/>
            <person name="Grigoriev I.V."/>
        </authorList>
    </citation>
    <scope>NUCLEOTIDE SEQUENCE [LARGE SCALE GENOMIC DNA]</scope>
    <source>
        <strain evidence="8">Benny S71-1</strain>
    </source>
</reference>
<dbReference type="PANTHER" id="PTHR11706">
    <property type="entry name" value="SOLUTE CARRIER PROTEIN FAMILY 11 MEMBER"/>
    <property type="match status" value="1"/>
</dbReference>
<proteinExistence type="predicted"/>
<feature type="transmembrane region" description="Helical" evidence="6">
    <location>
        <begin position="312"/>
        <end position="333"/>
    </location>
</feature>
<keyword evidence="3 6" id="KW-0812">Transmembrane</keyword>
<accession>A0A4P9YY42</accession>
<evidence type="ECO:0000256" key="4">
    <source>
        <dbReference type="ARBA" id="ARBA00022989"/>
    </source>
</evidence>
<feature type="transmembrane region" description="Helical" evidence="6">
    <location>
        <begin position="63"/>
        <end position="81"/>
    </location>
</feature>
<protein>
    <submittedName>
        <fullName evidence="7">NRAMP family</fullName>
    </submittedName>
</protein>
<feature type="transmembrane region" description="Helical" evidence="6">
    <location>
        <begin position="129"/>
        <end position="149"/>
    </location>
</feature>
<keyword evidence="5 6" id="KW-0472">Membrane</keyword>
<evidence type="ECO:0000313" key="8">
    <source>
        <dbReference type="Proteomes" id="UP000278143"/>
    </source>
</evidence>
<dbReference type="Proteomes" id="UP000278143">
    <property type="component" value="Unassembled WGS sequence"/>
</dbReference>
<dbReference type="PANTHER" id="PTHR11706:SF33">
    <property type="entry name" value="NATURAL RESISTANCE-ASSOCIATED MACROPHAGE PROTEIN 2"/>
    <property type="match status" value="1"/>
</dbReference>
<dbReference type="AlphaFoldDB" id="A0A4P9YY42"/>
<gene>
    <name evidence="7" type="ORF">SYNPS1DRAFT_2894</name>
</gene>
<dbReference type="GO" id="GO:0034755">
    <property type="term" value="P:iron ion transmembrane transport"/>
    <property type="evidence" value="ECO:0007669"/>
    <property type="project" value="TreeGrafter"/>
</dbReference>